<feature type="non-terminal residue" evidence="2">
    <location>
        <position position="1"/>
    </location>
</feature>
<gene>
    <name evidence="2" type="ORF">BN2614_LOCUS3</name>
</gene>
<reference evidence="2 3" key="1">
    <citation type="submission" date="2018-10" db="EMBL/GenBank/DDBJ databases">
        <authorList>
            <person name="Ekblom R."/>
            <person name="Jareborg N."/>
        </authorList>
    </citation>
    <scope>NUCLEOTIDE SEQUENCE [LARGE SCALE GENOMIC DNA]</scope>
    <source>
        <tissue evidence="2">Muscle</tissue>
    </source>
</reference>
<keyword evidence="3" id="KW-1185">Reference proteome</keyword>
<evidence type="ECO:0000313" key="2">
    <source>
        <dbReference type="EMBL" id="VCW99293.1"/>
    </source>
</evidence>
<feature type="region of interest" description="Disordered" evidence="1">
    <location>
        <begin position="1"/>
        <end position="58"/>
    </location>
</feature>
<dbReference type="Proteomes" id="UP000269945">
    <property type="component" value="Unassembled WGS sequence"/>
</dbReference>
<proteinExistence type="predicted"/>
<sequence>MVPPDPHSLSSVETELQPSKATGSFRQVAAVPEKTRNRGPPGLCSPNKNTSAGHRPGARTCRRVSALCPHPHTHGAS</sequence>
<comment type="caution">
    <text evidence="2">The sequence shown here is derived from an EMBL/GenBank/DDBJ whole genome shotgun (WGS) entry which is preliminary data.</text>
</comment>
<evidence type="ECO:0000313" key="3">
    <source>
        <dbReference type="Proteomes" id="UP000269945"/>
    </source>
</evidence>
<dbReference type="EMBL" id="CYRY02028095">
    <property type="protein sequence ID" value="VCW99293.1"/>
    <property type="molecule type" value="Genomic_DNA"/>
</dbReference>
<protein>
    <submittedName>
        <fullName evidence="2">Uncharacterized protein</fullName>
    </submittedName>
</protein>
<name>A0A9X9Q3J2_GULGU</name>
<evidence type="ECO:0000256" key="1">
    <source>
        <dbReference type="SAM" id="MobiDB-lite"/>
    </source>
</evidence>
<accession>A0A9X9Q3J2</accession>
<dbReference type="AlphaFoldDB" id="A0A9X9Q3J2"/>
<feature type="compositionally biased region" description="Polar residues" evidence="1">
    <location>
        <begin position="8"/>
        <end position="25"/>
    </location>
</feature>
<organism evidence="2 3">
    <name type="scientific">Gulo gulo</name>
    <name type="common">Wolverine</name>
    <name type="synonym">Gluton</name>
    <dbReference type="NCBI Taxonomy" id="48420"/>
    <lineage>
        <taxon>Eukaryota</taxon>
        <taxon>Metazoa</taxon>
        <taxon>Chordata</taxon>
        <taxon>Craniata</taxon>
        <taxon>Vertebrata</taxon>
        <taxon>Euteleostomi</taxon>
        <taxon>Mammalia</taxon>
        <taxon>Eutheria</taxon>
        <taxon>Laurasiatheria</taxon>
        <taxon>Carnivora</taxon>
        <taxon>Caniformia</taxon>
        <taxon>Musteloidea</taxon>
        <taxon>Mustelidae</taxon>
        <taxon>Guloninae</taxon>
        <taxon>Gulo</taxon>
    </lineage>
</organism>